<dbReference type="PANTHER" id="PTHR14492:SF4">
    <property type="entry name" value="CILIOGENESIS AND PLANAR POLARITY EFFECTOR 1"/>
    <property type="match status" value="1"/>
</dbReference>
<dbReference type="InterPro" id="IPR028236">
    <property type="entry name" value="CPLANE1"/>
</dbReference>
<dbReference type="AlphaFoldDB" id="A0A1I8ILT6"/>
<protein>
    <submittedName>
        <fullName evidence="3">Nucleoporin_N domain-containing protein</fullName>
    </submittedName>
</protein>
<accession>A0A1I8ILT6</accession>
<keyword evidence="2" id="KW-1185">Reference proteome</keyword>
<evidence type="ECO:0000313" key="2">
    <source>
        <dbReference type="Proteomes" id="UP000095280"/>
    </source>
</evidence>
<feature type="region of interest" description="Disordered" evidence="1">
    <location>
        <begin position="1"/>
        <end position="21"/>
    </location>
</feature>
<evidence type="ECO:0000313" key="3">
    <source>
        <dbReference type="WBParaSite" id="maker-uti_cns_0013818-snap-gene-0.2-mRNA-1"/>
    </source>
</evidence>
<dbReference type="PANTHER" id="PTHR14492">
    <property type="entry name" value="JBTS17"/>
    <property type="match status" value="1"/>
</dbReference>
<feature type="region of interest" description="Disordered" evidence="1">
    <location>
        <begin position="643"/>
        <end position="669"/>
    </location>
</feature>
<organism evidence="2 3">
    <name type="scientific">Macrostomum lignano</name>
    <dbReference type="NCBI Taxonomy" id="282301"/>
    <lineage>
        <taxon>Eukaryota</taxon>
        <taxon>Metazoa</taxon>
        <taxon>Spiralia</taxon>
        <taxon>Lophotrochozoa</taxon>
        <taxon>Platyhelminthes</taxon>
        <taxon>Rhabditophora</taxon>
        <taxon>Macrostomorpha</taxon>
        <taxon>Macrostomida</taxon>
        <taxon>Macrostomidae</taxon>
        <taxon>Macrostomum</taxon>
    </lineage>
</organism>
<feature type="compositionally biased region" description="Low complexity" evidence="1">
    <location>
        <begin position="7"/>
        <end position="21"/>
    </location>
</feature>
<dbReference type="WBParaSite" id="maker-uti_cns_0013818-snap-gene-0.2-mRNA-1">
    <property type="protein sequence ID" value="maker-uti_cns_0013818-snap-gene-0.2-mRNA-1"/>
    <property type="gene ID" value="maker-uti_cns_0013818-snap-gene-0.2"/>
</dbReference>
<reference evidence="3" key="1">
    <citation type="submission" date="2016-11" db="UniProtKB">
        <authorList>
            <consortium name="WormBaseParasite"/>
        </authorList>
    </citation>
    <scope>IDENTIFICATION</scope>
</reference>
<proteinExistence type="predicted"/>
<dbReference type="Proteomes" id="UP000095280">
    <property type="component" value="Unplaced"/>
</dbReference>
<evidence type="ECO:0000256" key="1">
    <source>
        <dbReference type="SAM" id="MobiDB-lite"/>
    </source>
</evidence>
<name>A0A1I8ILT6_9PLAT</name>
<sequence>DLLTTESAGATAAGAAASRRSGTAGSAARTSWAAGAARGSRATATAKPWRRSAISTGLVRSVAHHLGVDSAADAILQLGVQLRQGVGVGLVHGVLVDVPDSGGFNNVADDEFLNRFIFRRAPAAVGAANTAHVAAALLATSEKEGLFCLNKDEIATLTLPTGKTKKKKKNFAAFYKSENLALSTFAQGEYLASFCSNGQIVIYRRDSNAVHVVPGPLDSSHYNSLENLSKRNPPVLFVAKDISVIVLILEVTDIYLWERSCNDASSQPSGRWFKLRWDYDTPVPDPDENCEVCVDVGYFVDKYLGPCVLVSYCFYHEGRLLVATNLSRWIVGRSGGGSTPGELISSWISTGYPADLFGSKAAVEHVRGSLLVRFCPNQPLLAVCVNQRSAEAACLVYVDVLLGCATHSSLMGLGVVDYGGRNRAGGNGTGGPGGGAGSGSAASGTGSSRYVQLLRDIGLSDQDVLGGGGGGQAGSRGAPATWVRDLAWDCRGLFLVGCTGLGFAFACARMGSPLTLTCKGCLELGPAMFLPVHPVNTLRSPGRHGVQRYSVSAHPRHPLFAMTDGYSVSLLRFPSSGAGLSGVVRQQVAHAQQVLSQLQLDPAGVLTPRLHACQRFSRDQMSRVREWHRESFGSGFDAELRVDDRDDEEREFNNRGVADEESGDTPRNRMGASEMYRISFGSIGGGGGSLYNSRAAVEADAASNAFTAAAAPTAVQQHSDSGLHSLFGDETDPGTYFREALFYLTSAWGLLVTERGKPVRHKQRLAELVLEGFFHMASNLVLTLEEADELSQEDFLAFVLEQLHSLTGTVLEIAQFDSSTFSLCQPLTKFYAEFTSYLVASQHLRDYIPVLHGGAVAFSFVQRAAQSLAETYAWSKPPVRSFHDLPAANTWLPARLCRQLGGGPSAASNAIGSADEMLLASRLTLHEFFSKIYQSTGLIDEDVESSLCSIQAAIQASCSYLPEHEGQIIGRGERHLLEGRDEEAMVEWRRQLTELATRNCKLHSKPAAQLLHSLLYVSMLRGDFRYALDLVHHVA</sequence>